<dbReference type="GO" id="GO:0005634">
    <property type="term" value="C:nucleus"/>
    <property type="evidence" value="ECO:0007669"/>
    <property type="project" value="TreeGrafter"/>
</dbReference>
<dbReference type="GO" id="GO:0016787">
    <property type="term" value="F:hydrolase activity"/>
    <property type="evidence" value="ECO:0007669"/>
    <property type="project" value="UniProtKB-KW"/>
</dbReference>
<comment type="similarity">
    <text evidence="1">Belongs to the MYG1 family.</text>
</comment>
<dbReference type="AlphaFoldDB" id="A0AAD8PH44"/>
<keyword evidence="3" id="KW-0378">Hydrolase</keyword>
<feature type="signal peptide" evidence="2">
    <location>
        <begin position="1"/>
        <end position="23"/>
    </location>
</feature>
<dbReference type="InterPro" id="IPR003226">
    <property type="entry name" value="MYG1_exonuclease"/>
</dbReference>
<evidence type="ECO:0000256" key="2">
    <source>
        <dbReference type="SAM" id="SignalP"/>
    </source>
</evidence>
<reference evidence="3" key="1">
    <citation type="submission" date="2023-08" db="EMBL/GenBank/DDBJ databases">
        <title>Draft sequence of the Babesia gibsoni genome.</title>
        <authorList>
            <person name="Yamagishi J.Y."/>
            <person name="Xuan X.X."/>
        </authorList>
    </citation>
    <scope>NUCLEOTIDE SEQUENCE</scope>
    <source>
        <strain evidence="3">Azabu</strain>
    </source>
</reference>
<accession>A0AAD8PH44</accession>
<evidence type="ECO:0000313" key="4">
    <source>
        <dbReference type="Proteomes" id="UP001230268"/>
    </source>
</evidence>
<name>A0AAD8PH44_BABGI</name>
<dbReference type="PANTHER" id="PTHR11215">
    <property type="entry name" value="METAL DEPENDENT HYDROLASE - RELATED"/>
    <property type="match status" value="1"/>
</dbReference>
<organism evidence="3 4">
    <name type="scientific">Babesia gibsoni</name>
    <dbReference type="NCBI Taxonomy" id="33632"/>
    <lineage>
        <taxon>Eukaryota</taxon>
        <taxon>Sar</taxon>
        <taxon>Alveolata</taxon>
        <taxon>Apicomplexa</taxon>
        <taxon>Aconoidasida</taxon>
        <taxon>Piroplasmida</taxon>
        <taxon>Babesiidae</taxon>
        <taxon>Babesia</taxon>
    </lineage>
</organism>
<comment type="caution">
    <text evidence="3">The sequence shown here is derived from an EMBL/GenBank/DDBJ whole genome shotgun (WGS) entry which is preliminary data.</text>
</comment>
<feature type="chain" id="PRO_5041963543" evidence="2">
    <location>
        <begin position="24"/>
        <end position="331"/>
    </location>
</feature>
<dbReference type="PANTHER" id="PTHR11215:SF1">
    <property type="entry name" value="MYG1 EXONUCLEASE"/>
    <property type="match status" value="1"/>
</dbReference>
<dbReference type="EMBL" id="JAVEPI010000001">
    <property type="protein sequence ID" value="KAK1445145.1"/>
    <property type="molecule type" value="Genomic_DNA"/>
</dbReference>
<dbReference type="Proteomes" id="UP001230268">
    <property type="component" value="Unassembled WGS sequence"/>
</dbReference>
<dbReference type="Pfam" id="PF03690">
    <property type="entry name" value="MYG1_exonuc"/>
    <property type="match status" value="2"/>
</dbReference>
<gene>
    <name evidence="3" type="ORF">BgAZ_110510</name>
</gene>
<dbReference type="GO" id="GO:0005737">
    <property type="term" value="C:cytoplasm"/>
    <property type="evidence" value="ECO:0007669"/>
    <property type="project" value="TreeGrafter"/>
</dbReference>
<proteinExistence type="inferred from homology"/>
<protein>
    <submittedName>
        <fullName evidence="3">Metal-dependent protein hydrolase like protein</fullName>
    </submittedName>
</protein>
<sequence>MRIKAVGAISISWLFTKLLKASAINTFGSHSKEHATSPGQKFFSTMRVCTHSGSFHCDEVLAVSLLRLLPEYRDTEIIRTRDQTVIDTCDVVVDVGGVYDPERMRFDHHQPEFNVYFDDSHTVTRLSSAGIVYKHFAKRIFREHYGITDEETIDELYKAVYDNFIQAIDAIDNGVPIANPPLQYRITTDISSRVGRMNPSWVETDVDPNVRFQEAMKLVLGEFSQCVANNMEAFEEKLCFYITYEKSNNHWRAGCTKDMNMQFDCRLPFPERLCGLRDKELQQAANIEDLVFIHRGGFTCGGKTKESVLKLISLAIEERDAKNNRLNTEKQ</sequence>
<keyword evidence="4" id="KW-1185">Reference proteome</keyword>
<evidence type="ECO:0000256" key="1">
    <source>
        <dbReference type="ARBA" id="ARBA00010105"/>
    </source>
</evidence>
<evidence type="ECO:0000313" key="3">
    <source>
        <dbReference type="EMBL" id="KAK1445145.1"/>
    </source>
</evidence>
<keyword evidence="2" id="KW-0732">Signal</keyword>